<dbReference type="RefSeq" id="WP_218034699.1">
    <property type="nucleotide sequence ID" value="NZ_BAAABN010000001.1"/>
</dbReference>
<proteinExistence type="predicted"/>
<dbReference type="EMBL" id="BLAD01000096">
    <property type="protein sequence ID" value="GES05246.1"/>
    <property type="molecule type" value="Genomic_DNA"/>
</dbReference>
<organism evidence="1 2">
    <name type="scientific">Acrocarpospora corrugata</name>
    <dbReference type="NCBI Taxonomy" id="35763"/>
    <lineage>
        <taxon>Bacteria</taxon>
        <taxon>Bacillati</taxon>
        <taxon>Actinomycetota</taxon>
        <taxon>Actinomycetes</taxon>
        <taxon>Streptosporangiales</taxon>
        <taxon>Streptosporangiaceae</taxon>
        <taxon>Acrocarpospora</taxon>
    </lineage>
</organism>
<evidence type="ECO:0000313" key="1">
    <source>
        <dbReference type="EMBL" id="GES05246.1"/>
    </source>
</evidence>
<name>A0A5M3W8U2_9ACTN</name>
<keyword evidence="2" id="KW-1185">Reference proteome</keyword>
<reference evidence="1 2" key="1">
    <citation type="submission" date="2019-10" db="EMBL/GenBank/DDBJ databases">
        <title>Whole genome shotgun sequence of Acrocarpospora corrugata NBRC 13972.</title>
        <authorList>
            <person name="Ichikawa N."/>
            <person name="Kimura A."/>
            <person name="Kitahashi Y."/>
            <person name="Komaki H."/>
            <person name="Oguchi A."/>
        </authorList>
    </citation>
    <scope>NUCLEOTIDE SEQUENCE [LARGE SCALE GENOMIC DNA]</scope>
    <source>
        <strain evidence="1 2">NBRC 13972</strain>
    </source>
</reference>
<evidence type="ECO:0000313" key="2">
    <source>
        <dbReference type="Proteomes" id="UP000334990"/>
    </source>
</evidence>
<dbReference type="Proteomes" id="UP000334990">
    <property type="component" value="Unassembled WGS sequence"/>
</dbReference>
<protein>
    <submittedName>
        <fullName evidence="1">Uncharacterized protein</fullName>
    </submittedName>
</protein>
<accession>A0A5M3W8U2</accession>
<comment type="caution">
    <text evidence="1">The sequence shown here is derived from an EMBL/GenBank/DDBJ whole genome shotgun (WGS) entry which is preliminary data.</text>
</comment>
<dbReference type="AlphaFoldDB" id="A0A5M3W8U2"/>
<gene>
    <name evidence="1" type="ORF">Acor_73140</name>
</gene>
<sequence length="113" mass="12202">MRWEQGRQAIDGMIGRGEVERVPASRSQADSLLDQVNRHLATVRLAKESDPVGAYQLLYDAARKALCAVLENQGLRATSRGGHIAVYEAVSAQLDPPLGQRPAAVRPDAATPE</sequence>